<dbReference type="Proteomes" id="UP000824120">
    <property type="component" value="Chromosome 7"/>
</dbReference>
<organism evidence="1 2">
    <name type="scientific">Solanum commersonii</name>
    <name type="common">Commerson's wild potato</name>
    <name type="synonym">Commerson's nightshade</name>
    <dbReference type="NCBI Taxonomy" id="4109"/>
    <lineage>
        <taxon>Eukaryota</taxon>
        <taxon>Viridiplantae</taxon>
        <taxon>Streptophyta</taxon>
        <taxon>Embryophyta</taxon>
        <taxon>Tracheophyta</taxon>
        <taxon>Spermatophyta</taxon>
        <taxon>Magnoliopsida</taxon>
        <taxon>eudicotyledons</taxon>
        <taxon>Gunneridae</taxon>
        <taxon>Pentapetalae</taxon>
        <taxon>asterids</taxon>
        <taxon>lamiids</taxon>
        <taxon>Solanales</taxon>
        <taxon>Solanaceae</taxon>
        <taxon>Solanoideae</taxon>
        <taxon>Solaneae</taxon>
        <taxon>Solanum</taxon>
    </lineage>
</organism>
<proteinExistence type="predicted"/>
<comment type="caution">
    <text evidence="1">The sequence shown here is derived from an EMBL/GenBank/DDBJ whole genome shotgun (WGS) entry which is preliminary data.</text>
</comment>
<dbReference type="EMBL" id="JACXVP010000007">
    <property type="protein sequence ID" value="KAG5594932.1"/>
    <property type="molecule type" value="Genomic_DNA"/>
</dbReference>
<accession>A0A9J5Y6R6</accession>
<name>A0A9J5Y6R6_SOLCO</name>
<sequence length="183" mass="21440">MEKWNSKKIATQMESEPSLQCIKFTNNSQFPSTSIQDSSLIFANLTPTLIIEILSRIPVKSILQYNLSSSNKETTYHRLMMMFSRFTGILYIQCSFRSSVYDSVTETPDLNIPMIKNRHENLQILHSVNGLILVSIRKYKKLPSPSFETRLTYVSDYSYYFIYDEFHDDYKVVVTIFNFRHVS</sequence>
<evidence type="ECO:0000313" key="1">
    <source>
        <dbReference type="EMBL" id="KAG5594932.1"/>
    </source>
</evidence>
<dbReference type="AlphaFoldDB" id="A0A9J5Y6R6"/>
<evidence type="ECO:0008006" key="3">
    <source>
        <dbReference type="Google" id="ProtNLM"/>
    </source>
</evidence>
<reference evidence="1 2" key="1">
    <citation type="submission" date="2020-09" db="EMBL/GenBank/DDBJ databases">
        <title>De no assembly of potato wild relative species, Solanum commersonii.</title>
        <authorList>
            <person name="Cho K."/>
        </authorList>
    </citation>
    <scope>NUCLEOTIDE SEQUENCE [LARGE SCALE GENOMIC DNA]</scope>
    <source>
        <strain evidence="1">LZ3.2</strain>
        <tissue evidence="1">Leaf</tissue>
    </source>
</reference>
<protein>
    <recommendedName>
        <fullName evidence="3">F-box domain-containing protein</fullName>
    </recommendedName>
</protein>
<gene>
    <name evidence="1" type="ORF">H5410_036164</name>
</gene>
<dbReference type="OrthoDB" id="10521767at2759"/>
<keyword evidence="2" id="KW-1185">Reference proteome</keyword>
<evidence type="ECO:0000313" key="2">
    <source>
        <dbReference type="Proteomes" id="UP000824120"/>
    </source>
</evidence>